<feature type="signal peptide" evidence="1">
    <location>
        <begin position="1"/>
        <end position="20"/>
    </location>
</feature>
<dbReference type="RefSeq" id="WP_124752153.1">
    <property type="nucleotide sequence ID" value="NZ_RQYS01000046.1"/>
</dbReference>
<dbReference type="AlphaFoldDB" id="A0A3P1XN80"/>
<proteinExistence type="predicted"/>
<dbReference type="OrthoDB" id="1445763at2"/>
<protein>
    <recommendedName>
        <fullName evidence="4">Lipoprotein</fullName>
    </recommendedName>
</protein>
<dbReference type="Proteomes" id="UP000278609">
    <property type="component" value="Unassembled WGS sequence"/>
</dbReference>
<name>A0A3P1XN80_TANFO</name>
<reference evidence="2 3" key="1">
    <citation type="submission" date="2018-11" db="EMBL/GenBank/DDBJ databases">
        <title>Genomes From Bacteria Associated with the Canine Oral Cavity: a Test Case for Automated Genome-Based Taxonomic Assignment.</title>
        <authorList>
            <person name="Coil D.A."/>
            <person name="Jospin G."/>
            <person name="Darling A.E."/>
            <person name="Wallis C."/>
            <person name="Davis I.J."/>
            <person name="Harris S."/>
            <person name="Eisen J.A."/>
            <person name="Holcombe L.J."/>
            <person name="O'Flynn C."/>
        </authorList>
    </citation>
    <scope>NUCLEOTIDE SEQUENCE [LARGE SCALE GENOMIC DNA]</scope>
    <source>
        <strain evidence="2 3">OH2617_COT-023</strain>
    </source>
</reference>
<evidence type="ECO:0000256" key="1">
    <source>
        <dbReference type="SAM" id="SignalP"/>
    </source>
</evidence>
<organism evidence="2 3">
    <name type="scientific">Tannerella forsythia</name>
    <name type="common">Bacteroides forsythus</name>
    <dbReference type="NCBI Taxonomy" id="28112"/>
    <lineage>
        <taxon>Bacteria</taxon>
        <taxon>Pseudomonadati</taxon>
        <taxon>Bacteroidota</taxon>
        <taxon>Bacteroidia</taxon>
        <taxon>Bacteroidales</taxon>
        <taxon>Tannerellaceae</taxon>
        <taxon>Tannerella</taxon>
    </lineage>
</organism>
<comment type="caution">
    <text evidence="2">The sequence shown here is derived from an EMBL/GenBank/DDBJ whole genome shotgun (WGS) entry which is preliminary data.</text>
</comment>
<accession>A0A3P1XN80</accession>
<evidence type="ECO:0000313" key="3">
    <source>
        <dbReference type="Proteomes" id="UP000278609"/>
    </source>
</evidence>
<gene>
    <name evidence="2" type="ORF">EII40_10250</name>
</gene>
<evidence type="ECO:0008006" key="4">
    <source>
        <dbReference type="Google" id="ProtNLM"/>
    </source>
</evidence>
<evidence type="ECO:0000313" key="2">
    <source>
        <dbReference type="EMBL" id="RRD59347.1"/>
    </source>
</evidence>
<sequence length="338" mass="38660">MKIKATLLLTGLMMCSVACLSNKKQTLYEEEVAYDYYRNDHYGYTVAYPLFLIPEGEGREEGQTFVADDGVSNMQVYHTDKTGLSLEEAYRKELEGRNASEKQLEENFYRMVWKEGKNTCTQYTFLAYGAFYELKFTYTPQNASRFEAAIPVIVESLTVDGSGREEDEDPDGFVTFLFDFLDVCFYEKNLNRLIRDKDPRLVSYIDPQMGLQRYYAPGAFAYLAGCDRNFGFDEYDDFTFEPSSAGEISVTELPDGKSVCELEFENEGEVYYESVEKVPDVVVNVETLETKAVILPYPDAEIRVVYVPNKFHSPVGLYFVLTPDGWKFVFIDDTLCGA</sequence>
<keyword evidence="1" id="KW-0732">Signal</keyword>
<feature type="chain" id="PRO_5018007410" description="Lipoprotein" evidence="1">
    <location>
        <begin position="21"/>
        <end position="338"/>
    </location>
</feature>
<dbReference type="EMBL" id="RQYS01000046">
    <property type="protein sequence ID" value="RRD59347.1"/>
    <property type="molecule type" value="Genomic_DNA"/>
</dbReference>